<sequence>MAADEIAGPVHAFLTLRGLDGSGRSFPEVLGFDDAQIEGVHDFIQWLFPLREPSRAVPGAPVIGAAEAEAIRHDPWAQDSLTAARARMLFFYAETKGWLRPYDHNHLRITRILTSLRDLVGLEEARVFHERITALNRAAGSPVNPESLDFWRKAVEA</sequence>
<evidence type="ECO:0000259" key="1">
    <source>
        <dbReference type="Pfam" id="PF04664"/>
    </source>
</evidence>
<proteinExistence type="predicted"/>
<dbReference type="AlphaFoldDB" id="A0A0J6SK14"/>
<evidence type="ECO:0000313" key="2">
    <source>
        <dbReference type="EMBL" id="KMO33723.1"/>
    </source>
</evidence>
<accession>A0A0J6SK14</accession>
<evidence type="ECO:0000313" key="3">
    <source>
        <dbReference type="Proteomes" id="UP000035929"/>
    </source>
</evidence>
<dbReference type="RefSeq" id="WP_048464740.1">
    <property type="nucleotide sequence ID" value="NZ_LABX01000116.1"/>
</dbReference>
<organism evidence="2 3">
    <name type="scientific">Methylobacterium aquaticum</name>
    <dbReference type="NCBI Taxonomy" id="270351"/>
    <lineage>
        <taxon>Bacteria</taxon>
        <taxon>Pseudomonadati</taxon>
        <taxon>Pseudomonadota</taxon>
        <taxon>Alphaproteobacteria</taxon>
        <taxon>Hyphomicrobiales</taxon>
        <taxon>Methylobacteriaceae</taxon>
        <taxon>Methylobacterium</taxon>
    </lineage>
</organism>
<name>A0A0J6SK14_9HYPH</name>
<gene>
    <name evidence="2" type="ORF">VP06_15840</name>
</gene>
<dbReference type="PANTHER" id="PTHR14015">
    <property type="entry name" value="OPIOID GROWTH FACTOR RECEPTOR OGFR ZETA-TYPE OPIOID RECEPTOR"/>
    <property type="match status" value="1"/>
</dbReference>
<dbReference type="EMBL" id="LABX01000116">
    <property type="protein sequence ID" value="KMO33723.1"/>
    <property type="molecule type" value="Genomic_DNA"/>
</dbReference>
<feature type="domain" description="Opioid growth factor receptor (OGFr) conserved" evidence="1">
    <location>
        <begin position="36"/>
        <end position="92"/>
    </location>
</feature>
<keyword evidence="2" id="KW-0675">Receptor</keyword>
<dbReference type="PATRIC" id="fig|270351.6.peg.626"/>
<dbReference type="GO" id="GO:0140625">
    <property type="term" value="F:opioid growth factor receptor activity"/>
    <property type="evidence" value="ECO:0007669"/>
    <property type="project" value="InterPro"/>
</dbReference>
<reference evidence="2 3" key="1">
    <citation type="submission" date="2015-03" db="EMBL/GenBank/DDBJ databases">
        <title>Genome sequencing of Methylobacterium aquaticum DSM16371 type strain.</title>
        <authorList>
            <person name="Chaudhry V."/>
            <person name="Patil P.B."/>
        </authorList>
    </citation>
    <scope>NUCLEOTIDE SEQUENCE [LARGE SCALE GENOMIC DNA]</scope>
    <source>
        <strain evidence="2 3">DSM 16371</strain>
    </source>
</reference>
<protein>
    <submittedName>
        <fullName evidence="2">Opioid growth factor receptor (OGFr) conserved region</fullName>
    </submittedName>
</protein>
<dbReference type="GO" id="GO:0016020">
    <property type="term" value="C:membrane"/>
    <property type="evidence" value="ECO:0007669"/>
    <property type="project" value="InterPro"/>
</dbReference>
<dbReference type="Pfam" id="PF04664">
    <property type="entry name" value="OGFr_N"/>
    <property type="match status" value="1"/>
</dbReference>
<comment type="caution">
    <text evidence="2">The sequence shown here is derived from an EMBL/GenBank/DDBJ whole genome shotgun (WGS) entry which is preliminary data.</text>
</comment>
<dbReference type="PANTHER" id="PTHR14015:SF2">
    <property type="entry name" value="OPIOID GROWTH FACTOR RECEPTOR (OGFR) CONSERVED DOMAIN-CONTAINING PROTEIN"/>
    <property type="match status" value="1"/>
</dbReference>
<dbReference type="OrthoDB" id="273514at2"/>
<dbReference type="Proteomes" id="UP000035929">
    <property type="component" value="Unassembled WGS sequence"/>
</dbReference>
<dbReference type="InterPro" id="IPR039574">
    <property type="entry name" value="OGFr"/>
</dbReference>
<dbReference type="InterPro" id="IPR006757">
    <property type="entry name" value="OGF_rcpt"/>
</dbReference>